<dbReference type="Proteomes" id="UP000610960">
    <property type="component" value="Unassembled WGS sequence"/>
</dbReference>
<reference evidence="3" key="1">
    <citation type="journal article" date="2014" name="Int. J. Syst. Evol. Microbiol.">
        <title>Complete genome sequence of Corynebacterium casei LMG S-19264T (=DSM 44701T), isolated from a smear-ripened cheese.</title>
        <authorList>
            <consortium name="US DOE Joint Genome Institute (JGI-PGF)"/>
            <person name="Walter F."/>
            <person name="Albersmeier A."/>
            <person name="Kalinowski J."/>
            <person name="Ruckert C."/>
        </authorList>
    </citation>
    <scope>NUCLEOTIDE SEQUENCE</scope>
    <source>
        <strain evidence="3">JCM 10088</strain>
    </source>
</reference>
<dbReference type="AlphaFoldDB" id="A0A830GWU5"/>
<keyword evidence="2" id="KW-0812">Transmembrane</keyword>
<organism evidence="3 4">
    <name type="scientific">Thermocladium modestius</name>
    <dbReference type="NCBI Taxonomy" id="62609"/>
    <lineage>
        <taxon>Archaea</taxon>
        <taxon>Thermoproteota</taxon>
        <taxon>Thermoprotei</taxon>
        <taxon>Thermoproteales</taxon>
        <taxon>Thermoproteaceae</taxon>
        <taxon>Thermocladium</taxon>
    </lineage>
</organism>
<evidence type="ECO:0000256" key="1">
    <source>
        <dbReference type="SAM" id="MobiDB-lite"/>
    </source>
</evidence>
<feature type="region of interest" description="Disordered" evidence="1">
    <location>
        <begin position="144"/>
        <end position="166"/>
    </location>
</feature>
<gene>
    <name evidence="3" type="ORF">GCM10007981_05430</name>
</gene>
<evidence type="ECO:0000256" key="2">
    <source>
        <dbReference type="SAM" id="Phobius"/>
    </source>
</evidence>
<comment type="caution">
    <text evidence="3">The sequence shown here is derived from an EMBL/GenBank/DDBJ whole genome shotgun (WGS) entry which is preliminary data.</text>
</comment>
<dbReference type="EMBL" id="BMNL01000001">
    <property type="protein sequence ID" value="GGP19896.1"/>
    <property type="molecule type" value="Genomic_DNA"/>
</dbReference>
<evidence type="ECO:0000313" key="3">
    <source>
        <dbReference type="EMBL" id="GGP19896.1"/>
    </source>
</evidence>
<proteinExistence type="predicted"/>
<name>A0A830GWU5_9CREN</name>
<keyword evidence="2" id="KW-1133">Transmembrane helix</keyword>
<keyword evidence="4" id="KW-1185">Reference proteome</keyword>
<protein>
    <submittedName>
        <fullName evidence="3">Uncharacterized protein</fullName>
    </submittedName>
</protein>
<sequence length="198" mass="20855">MAIAQQVYVNQYGVPQVVNSVNVTNATIVVINEPLRPINGTVLVMNGTQPVPFVLLRNGSIAVFAFGSGVLNITFSANFTITSNSTFTTCYNFDEPINIKYAANVIPIEFPSPMSYSIEGNSVSMVLPPGMNCIQYVTLPPTSASSMTQSSSSKPPLPTSPSTTSKAAGNEASIIITAIAAAIIVAAAAIVIALRRRR</sequence>
<feature type="compositionally biased region" description="Low complexity" evidence="1">
    <location>
        <begin position="144"/>
        <end position="165"/>
    </location>
</feature>
<feature type="transmembrane region" description="Helical" evidence="2">
    <location>
        <begin position="172"/>
        <end position="194"/>
    </location>
</feature>
<keyword evidence="2" id="KW-0472">Membrane</keyword>
<accession>A0A830GWU5</accession>
<reference evidence="3" key="2">
    <citation type="submission" date="2020-09" db="EMBL/GenBank/DDBJ databases">
        <authorList>
            <person name="Sun Q."/>
            <person name="Ohkuma M."/>
        </authorList>
    </citation>
    <scope>NUCLEOTIDE SEQUENCE</scope>
    <source>
        <strain evidence="3">JCM 10088</strain>
    </source>
</reference>
<evidence type="ECO:0000313" key="4">
    <source>
        <dbReference type="Proteomes" id="UP000610960"/>
    </source>
</evidence>